<accession>A0A101I4G8</accession>
<gene>
    <name evidence="6" type="primary">rbsD</name>
    <name evidence="7" type="ORF">XE02_1209</name>
</gene>
<evidence type="ECO:0000256" key="4">
    <source>
        <dbReference type="ARBA" id="ARBA00023235"/>
    </source>
</evidence>
<dbReference type="InterPro" id="IPR023750">
    <property type="entry name" value="RbsD-like_sf"/>
</dbReference>
<dbReference type="GO" id="GO:0048029">
    <property type="term" value="F:monosaccharide binding"/>
    <property type="evidence" value="ECO:0007669"/>
    <property type="project" value="InterPro"/>
</dbReference>
<evidence type="ECO:0000256" key="1">
    <source>
        <dbReference type="ARBA" id="ARBA00000223"/>
    </source>
</evidence>
<dbReference type="NCBIfam" id="NF008761">
    <property type="entry name" value="PRK11797.1"/>
    <property type="match status" value="1"/>
</dbReference>
<dbReference type="Pfam" id="PF05025">
    <property type="entry name" value="RbsD_FucU"/>
    <property type="match status" value="1"/>
</dbReference>
<dbReference type="UniPathway" id="UPA00916">
    <property type="reaction ID" value="UER00888"/>
</dbReference>
<dbReference type="PATRIC" id="fig|1236046.5.peg.1071"/>
<dbReference type="PANTHER" id="PTHR37831">
    <property type="entry name" value="D-RIBOSE PYRANASE"/>
    <property type="match status" value="1"/>
</dbReference>
<comment type="pathway">
    <text evidence="6">Carbohydrate metabolism; D-ribose degradation; D-ribose 5-phosphate from beta-D-ribopyranose: step 1/2.</text>
</comment>
<evidence type="ECO:0000256" key="2">
    <source>
        <dbReference type="ARBA" id="ARBA00012862"/>
    </source>
</evidence>
<evidence type="ECO:0000256" key="3">
    <source>
        <dbReference type="ARBA" id="ARBA00022490"/>
    </source>
</evidence>
<evidence type="ECO:0000256" key="6">
    <source>
        <dbReference type="HAMAP-Rule" id="MF_01661"/>
    </source>
</evidence>
<evidence type="ECO:0000256" key="5">
    <source>
        <dbReference type="ARBA" id="ARBA00023277"/>
    </source>
</evidence>
<proteinExistence type="inferred from homology"/>
<comment type="subunit">
    <text evidence="6">Homodecamer.</text>
</comment>
<keyword evidence="5 6" id="KW-0119">Carbohydrate metabolism</keyword>
<feature type="binding site" evidence="6">
    <location>
        <position position="99"/>
    </location>
    <ligand>
        <name>substrate</name>
    </ligand>
</feature>
<keyword evidence="4 6" id="KW-0413">Isomerase</keyword>
<reference evidence="8" key="1">
    <citation type="journal article" date="2015" name="MBio">
        <title>Genome-Resolved Metagenomic Analysis Reveals Roles for Candidate Phyla and Other Microbial Community Members in Biogeochemical Transformations in Oil Reservoirs.</title>
        <authorList>
            <person name="Hu P."/>
            <person name="Tom L."/>
            <person name="Singh A."/>
            <person name="Thomas B.C."/>
            <person name="Baker B.J."/>
            <person name="Piceno Y.M."/>
            <person name="Andersen G.L."/>
            <person name="Banfield J.F."/>
        </authorList>
    </citation>
    <scope>NUCLEOTIDE SEQUENCE [LARGE SCALE GENOMIC DNA]</scope>
</reference>
<name>A0A101I4G8_9BACT</name>
<dbReference type="GO" id="GO:0016872">
    <property type="term" value="F:intramolecular lyase activity"/>
    <property type="evidence" value="ECO:0007669"/>
    <property type="project" value="UniProtKB-UniRule"/>
</dbReference>
<dbReference type="InterPro" id="IPR007721">
    <property type="entry name" value="RbsD_FucU"/>
</dbReference>
<keyword evidence="3 6" id="KW-0963">Cytoplasm</keyword>
<feature type="binding site" evidence="6">
    <location>
        <position position="28"/>
    </location>
    <ligand>
        <name>substrate</name>
    </ligand>
</feature>
<dbReference type="PANTHER" id="PTHR37831:SF1">
    <property type="entry name" value="D-RIBOSE PYRANASE"/>
    <property type="match status" value="1"/>
</dbReference>
<comment type="caution">
    <text evidence="7">The sequence shown here is derived from an EMBL/GenBank/DDBJ whole genome shotgun (WGS) entry which is preliminary data.</text>
</comment>
<dbReference type="Proteomes" id="UP000055014">
    <property type="component" value="Unassembled WGS sequence"/>
</dbReference>
<dbReference type="SUPFAM" id="SSF102546">
    <property type="entry name" value="RbsD-like"/>
    <property type="match status" value="1"/>
</dbReference>
<evidence type="ECO:0000313" key="8">
    <source>
        <dbReference type="Proteomes" id="UP000055014"/>
    </source>
</evidence>
<dbReference type="GO" id="GO:0005829">
    <property type="term" value="C:cytosol"/>
    <property type="evidence" value="ECO:0007669"/>
    <property type="project" value="TreeGrafter"/>
</dbReference>
<comment type="subcellular location">
    <subcellularLocation>
        <location evidence="6">Cytoplasm</location>
    </subcellularLocation>
</comment>
<comment type="catalytic activity">
    <reaction evidence="1 6">
        <text>beta-D-ribopyranose = beta-D-ribofuranose</text>
        <dbReference type="Rhea" id="RHEA:25432"/>
        <dbReference type="ChEBI" id="CHEBI:27476"/>
        <dbReference type="ChEBI" id="CHEBI:47002"/>
        <dbReference type="EC" id="5.4.99.62"/>
    </reaction>
</comment>
<dbReference type="AlphaFoldDB" id="A0A101I4G8"/>
<feature type="active site" description="Proton donor" evidence="6">
    <location>
        <position position="20"/>
    </location>
</feature>
<dbReference type="EMBL" id="LGGW01000126">
    <property type="protein sequence ID" value="KUK88746.1"/>
    <property type="molecule type" value="Genomic_DNA"/>
</dbReference>
<dbReference type="GO" id="GO:0019303">
    <property type="term" value="P:D-ribose catabolic process"/>
    <property type="evidence" value="ECO:0007669"/>
    <property type="project" value="UniProtKB-UniRule"/>
</dbReference>
<sequence length="133" mass="14654">MKKSGILNKEICNLIGSMGHTDLLVISDSGLPIASDRYRIDVSIVGGKPGVFDVLDPVLEELEVEKVIFSEEMKTVSPKCLEDTLKHLPEGIEVEFVPHVRFKELTNKQSKGVIRTGEQIPYSSIILVGGVTY</sequence>
<dbReference type="InterPro" id="IPR023064">
    <property type="entry name" value="D-ribose_pyranase"/>
</dbReference>
<protein>
    <recommendedName>
        <fullName evidence="2 6">D-ribose pyranase</fullName>
        <ecNumber evidence="2 6">5.4.99.62</ecNumber>
    </recommendedName>
</protein>
<dbReference type="GO" id="GO:0062193">
    <property type="term" value="F:D-ribose pyranase activity"/>
    <property type="evidence" value="ECO:0007669"/>
    <property type="project" value="UniProtKB-EC"/>
</dbReference>
<feature type="binding site" evidence="6">
    <location>
        <begin position="122"/>
        <end position="124"/>
    </location>
    <ligand>
        <name>substrate</name>
    </ligand>
</feature>
<organism evidence="7 8">
    <name type="scientific">Mesotoga infera</name>
    <dbReference type="NCBI Taxonomy" id="1236046"/>
    <lineage>
        <taxon>Bacteria</taxon>
        <taxon>Thermotogati</taxon>
        <taxon>Thermotogota</taxon>
        <taxon>Thermotogae</taxon>
        <taxon>Kosmotogales</taxon>
        <taxon>Kosmotogaceae</taxon>
        <taxon>Mesotoga</taxon>
    </lineage>
</organism>
<comment type="function">
    <text evidence="6">Catalyzes the interconversion of beta-pyran and beta-furan forms of D-ribose.</text>
</comment>
<dbReference type="Gene3D" id="3.40.1650.10">
    <property type="entry name" value="RbsD-like domain"/>
    <property type="match status" value="1"/>
</dbReference>
<comment type="similarity">
    <text evidence="6">Belongs to the RbsD / FucU family. RbsD subfamily.</text>
</comment>
<dbReference type="EC" id="5.4.99.62" evidence="2 6"/>
<dbReference type="HAMAP" id="MF_01661">
    <property type="entry name" value="D_rib_pyranase"/>
    <property type="match status" value="1"/>
</dbReference>
<evidence type="ECO:0000313" key="7">
    <source>
        <dbReference type="EMBL" id="KUK88746.1"/>
    </source>
</evidence>